<reference evidence="6 7" key="1">
    <citation type="journal article" date="2017" name="Antonie Van Leeuwenhoek">
        <title>Rhizobium rhizosphaerae sp. nov., a novel species isolated from rice rhizosphere.</title>
        <authorList>
            <person name="Zhao J.J."/>
            <person name="Zhang J."/>
            <person name="Zhang R.J."/>
            <person name="Zhang C.W."/>
            <person name="Yin H.Q."/>
            <person name="Zhang X.X."/>
        </authorList>
    </citation>
    <scope>NUCLEOTIDE SEQUENCE [LARGE SCALE GENOMIC DNA]</scope>
    <source>
        <strain evidence="6 7">E3</strain>
    </source>
</reference>
<dbReference type="SUPFAM" id="SSF48452">
    <property type="entry name" value="TPR-like"/>
    <property type="match status" value="3"/>
</dbReference>
<comment type="caution">
    <text evidence="6">The sequence shown here is derived from an EMBL/GenBank/DDBJ whole genome shotgun (WGS) entry which is preliminary data.</text>
</comment>
<dbReference type="InterPro" id="IPR056413">
    <property type="entry name" value="TPR_CcmH_CycH"/>
</dbReference>
<dbReference type="RefSeq" id="WP_008842561.1">
    <property type="nucleotide sequence ID" value="NZ_BAEN01000004.1"/>
</dbReference>
<evidence type="ECO:0000256" key="2">
    <source>
        <dbReference type="ARBA" id="ARBA00022803"/>
    </source>
</evidence>
<dbReference type="InterPro" id="IPR050498">
    <property type="entry name" value="Ycf3"/>
</dbReference>
<feature type="domain" description="Cytochrome c-type biogenesis protein H TPR" evidence="5">
    <location>
        <begin position="138"/>
        <end position="245"/>
    </location>
</feature>
<feature type="coiled-coil region" evidence="4">
    <location>
        <begin position="86"/>
        <end position="113"/>
    </location>
</feature>
<name>K6XM52_9ALTE</name>
<protein>
    <recommendedName>
        <fullName evidence="5">Cytochrome c-type biogenesis protein H TPR domain-containing protein</fullName>
    </recommendedName>
</protein>
<accession>K6XM52</accession>
<dbReference type="OrthoDB" id="5699219at2"/>
<feature type="repeat" description="TPR" evidence="3">
    <location>
        <begin position="152"/>
        <end position="185"/>
    </location>
</feature>
<evidence type="ECO:0000256" key="1">
    <source>
        <dbReference type="ARBA" id="ARBA00022737"/>
    </source>
</evidence>
<dbReference type="InterPro" id="IPR011990">
    <property type="entry name" value="TPR-like_helical_dom_sf"/>
</dbReference>
<proteinExistence type="predicted"/>
<dbReference type="Gene3D" id="1.25.40.10">
    <property type="entry name" value="Tetratricopeptide repeat domain"/>
    <property type="match status" value="2"/>
</dbReference>
<dbReference type="PANTHER" id="PTHR44858:SF1">
    <property type="entry name" value="UDP-N-ACETYLGLUCOSAMINE--PEPTIDE N-ACETYLGLUCOSAMINYLTRANSFERASE SPINDLY-RELATED"/>
    <property type="match status" value="1"/>
</dbReference>
<evidence type="ECO:0000256" key="4">
    <source>
        <dbReference type="SAM" id="Coils"/>
    </source>
</evidence>
<gene>
    <name evidence="6" type="ORF">GLIP_0086</name>
</gene>
<keyword evidence="2 3" id="KW-0802">TPR repeat</keyword>
<dbReference type="eggNOG" id="COG0457">
    <property type="taxonomic scope" value="Bacteria"/>
</dbReference>
<evidence type="ECO:0000313" key="7">
    <source>
        <dbReference type="Proteomes" id="UP000006334"/>
    </source>
</evidence>
<evidence type="ECO:0000256" key="3">
    <source>
        <dbReference type="PROSITE-ProRule" id="PRU00339"/>
    </source>
</evidence>
<dbReference type="Proteomes" id="UP000006334">
    <property type="component" value="Unassembled WGS sequence"/>
</dbReference>
<evidence type="ECO:0000259" key="5">
    <source>
        <dbReference type="Pfam" id="PF23914"/>
    </source>
</evidence>
<dbReference type="SMART" id="SM00028">
    <property type="entry name" value="TPR"/>
    <property type="match status" value="6"/>
</dbReference>
<dbReference type="Pfam" id="PF23914">
    <property type="entry name" value="TPR_CcmH_CycH"/>
    <property type="match status" value="1"/>
</dbReference>
<feature type="repeat" description="TPR" evidence="3">
    <location>
        <begin position="327"/>
        <end position="360"/>
    </location>
</feature>
<dbReference type="AlphaFoldDB" id="K6XM52"/>
<evidence type="ECO:0000313" key="6">
    <source>
        <dbReference type="EMBL" id="GAC12741.1"/>
    </source>
</evidence>
<keyword evidence="1" id="KW-0677">Repeat</keyword>
<organism evidence="6 7">
    <name type="scientific">Aliiglaciecola lipolytica E3</name>
    <dbReference type="NCBI Taxonomy" id="1127673"/>
    <lineage>
        <taxon>Bacteria</taxon>
        <taxon>Pseudomonadati</taxon>
        <taxon>Pseudomonadota</taxon>
        <taxon>Gammaproteobacteria</taxon>
        <taxon>Alteromonadales</taxon>
        <taxon>Alteromonadaceae</taxon>
        <taxon>Aliiglaciecola</taxon>
    </lineage>
</organism>
<dbReference type="STRING" id="1127673.GLIP_0086"/>
<dbReference type="EMBL" id="BAEN01000004">
    <property type="protein sequence ID" value="GAC12741.1"/>
    <property type="molecule type" value="Genomic_DNA"/>
</dbReference>
<dbReference type="PANTHER" id="PTHR44858">
    <property type="entry name" value="TETRATRICOPEPTIDE REPEAT PROTEIN 6"/>
    <property type="match status" value="1"/>
</dbReference>
<dbReference type="InterPro" id="IPR019734">
    <property type="entry name" value="TPR_rpt"/>
</dbReference>
<sequence>MKLIRYCLLLSNCIILNNAFGEELINTGQVPVILPTFNKPFLQREAKISAQEYPLAQTLKPYLENENYQPALKLLAEYKETKSPALLLLEAQLRMQQEEFKEAEKLLKLALEDMPDFIRAHLALASVYQFLHKSKEAQLALSQAISLGASGATHFAQLGYLNMQNNDSQSAIAAYQHALMLAPENMDIRQGLLFALVQSAQHNAARNLLTGMLHKQPENHQFWLQRASLALQAGDKNMALSSVEVAIRLGGESKQARNMAMQLNIQLKNYQRALDLSLLMLQEQQLEFIEIEKLLSWLVSNDEWHYVEALLDGTSVLGLTLNQTQQSQLLYFRGQIARQNQVLSEAKKTWKQAIKLDPSNGNALLALAKLMAFNAAFAEADLYYQRAEKLPELALPAKLGRAQLYVDQHDYEAALSLLQRTHSEYPHRHDLLKNIRILSNLVNSQQTI</sequence>
<keyword evidence="4" id="KW-0175">Coiled coil</keyword>
<dbReference type="PROSITE" id="PS50005">
    <property type="entry name" value="TPR"/>
    <property type="match status" value="2"/>
</dbReference>
<keyword evidence="7" id="KW-1185">Reference proteome</keyword>
<dbReference type="Pfam" id="PF13181">
    <property type="entry name" value="TPR_8"/>
    <property type="match status" value="1"/>
</dbReference>